<evidence type="ECO:0000313" key="2">
    <source>
        <dbReference type="Proteomes" id="UP000663720"/>
    </source>
</evidence>
<keyword evidence="2" id="KW-1185">Reference proteome</keyword>
<sequence>MIFKKNLSGFIWFVFICFSFVLICEGADISGKNIVIINTSSLINKYNTAHKEFQARVPYQTFSIYLNDNKWQVSDIKALFEKKKPDLVYCIGTKAYMLASRYAPGRDLIFSMVINWRRLPLTQSTFGVSNELSTEMQILMIRYVLPDIKKIGILYSSEFNGEWFLQACKDAEKMAVKIIGISVPDKNKKLISLKKLLADIDLFWLISDPVIITDQETLIKIFKICDIEKKPIFSYNSALVQYGAVLAVSPDESTIGRQAASIAIDIMEKKNISEKIQFPAGTSIIINLKTINKYGLKYNEDMLGTMNEVIK</sequence>
<dbReference type="PANTHER" id="PTHR35271">
    <property type="entry name" value="ABC TRANSPORTER, SUBSTRATE-BINDING LIPOPROTEIN-RELATED"/>
    <property type="match status" value="1"/>
</dbReference>
<dbReference type="PANTHER" id="PTHR35271:SF1">
    <property type="entry name" value="ABC TRANSPORTER, SUBSTRATE-BINDING LIPOPROTEIN"/>
    <property type="match status" value="1"/>
</dbReference>
<organism evidence="1 2">
    <name type="scientific">Desulfonema limicola</name>
    <dbReference type="NCBI Taxonomy" id="45656"/>
    <lineage>
        <taxon>Bacteria</taxon>
        <taxon>Pseudomonadati</taxon>
        <taxon>Thermodesulfobacteriota</taxon>
        <taxon>Desulfobacteria</taxon>
        <taxon>Desulfobacterales</taxon>
        <taxon>Desulfococcaceae</taxon>
        <taxon>Desulfonema</taxon>
    </lineage>
</organism>
<proteinExistence type="predicted"/>
<name>A0A975B867_9BACT</name>
<dbReference type="Proteomes" id="UP000663720">
    <property type="component" value="Chromosome"/>
</dbReference>
<reference evidence="1" key="1">
    <citation type="journal article" date="2021" name="Microb. Physiol.">
        <title>Proteogenomic Insights into the Physiology of Marine, Sulfate-Reducing, Filamentous Desulfonema limicola and Desulfonema magnum.</title>
        <authorList>
            <person name="Schnaars V."/>
            <person name="Wohlbrand L."/>
            <person name="Scheve S."/>
            <person name="Hinrichs C."/>
            <person name="Reinhardt R."/>
            <person name="Rabus R."/>
        </authorList>
    </citation>
    <scope>NUCLEOTIDE SEQUENCE</scope>
    <source>
        <strain evidence="1">5ac10</strain>
    </source>
</reference>
<dbReference type="EMBL" id="CP061799">
    <property type="protein sequence ID" value="QTA80701.1"/>
    <property type="molecule type" value="Genomic_DNA"/>
</dbReference>
<dbReference type="Pfam" id="PF04392">
    <property type="entry name" value="ABC_sub_bind"/>
    <property type="match status" value="1"/>
</dbReference>
<gene>
    <name evidence="1" type="ORF">dnl_30130</name>
</gene>
<evidence type="ECO:0000313" key="1">
    <source>
        <dbReference type="EMBL" id="QTA80701.1"/>
    </source>
</evidence>
<protein>
    <submittedName>
        <fullName evidence="1">ABC transporter, substrate-binding protein</fullName>
    </submittedName>
</protein>
<dbReference type="Gene3D" id="3.40.50.2300">
    <property type="match status" value="2"/>
</dbReference>
<dbReference type="RefSeq" id="WP_207692314.1">
    <property type="nucleotide sequence ID" value="NZ_CP061799.1"/>
</dbReference>
<dbReference type="AlphaFoldDB" id="A0A975B867"/>
<dbReference type="InterPro" id="IPR007487">
    <property type="entry name" value="ABC_transpt-TYRBP-like"/>
</dbReference>
<dbReference type="KEGG" id="dli:dnl_30130"/>
<accession>A0A975B867</accession>